<keyword evidence="4" id="KW-0238">DNA-binding</keyword>
<dbReference type="KEGG" id="rher:EHE19_018055"/>
<dbReference type="OrthoDB" id="9785687at2"/>
<evidence type="ECO:0000256" key="2">
    <source>
        <dbReference type="ARBA" id="ARBA00008857"/>
    </source>
</evidence>
<protein>
    <submittedName>
        <fullName evidence="6">Site-specific integrase</fullName>
    </submittedName>
</protein>
<dbReference type="Proteomes" id="UP000306409">
    <property type="component" value="Chromosome"/>
</dbReference>
<dbReference type="EMBL" id="CP061336">
    <property type="protein sequence ID" value="QNU66718.1"/>
    <property type="molecule type" value="Genomic_DNA"/>
</dbReference>
<organism evidence="6 7">
    <name type="scientific">Ruminiclostridium herbifermentans</name>
    <dbReference type="NCBI Taxonomy" id="2488810"/>
    <lineage>
        <taxon>Bacteria</taxon>
        <taxon>Bacillati</taxon>
        <taxon>Bacillota</taxon>
        <taxon>Clostridia</taxon>
        <taxon>Eubacteriales</taxon>
        <taxon>Oscillospiraceae</taxon>
        <taxon>Ruminiclostridium</taxon>
    </lineage>
</organism>
<dbReference type="InterPro" id="IPR044068">
    <property type="entry name" value="CB"/>
</dbReference>
<keyword evidence="3" id="KW-0229">DNA integration</keyword>
<dbReference type="AlphaFoldDB" id="A0A4U7JKC6"/>
<keyword evidence="7" id="KW-1185">Reference proteome</keyword>
<comment type="similarity">
    <text evidence="2">Belongs to the 'phage' integrase family.</text>
</comment>
<dbReference type="GO" id="GO:0003677">
    <property type="term" value="F:DNA binding"/>
    <property type="evidence" value="ECO:0007669"/>
    <property type="project" value="UniProtKB-UniRule"/>
</dbReference>
<accession>A0A4U7JKC6</accession>
<dbReference type="SUPFAM" id="SSF56349">
    <property type="entry name" value="DNA breaking-rejoining enzymes"/>
    <property type="match status" value="1"/>
</dbReference>
<dbReference type="PROSITE" id="PS51900">
    <property type="entry name" value="CB"/>
    <property type="match status" value="1"/>
</dbReference>
<dbReference type="PROSITE" id="PS51898">
    <property type="entry name" value="TYR_RECOMBINASE"/>
    <property type="match status" value="1"/>
</dbReference>
<evidence type="ECO:0000256" key="3">
    <source>
        <dbReference type="ARBA" id="ARBA00022908"/>
    </source>
</evidence>
<dbReference type="InterPro" id="IPR013762">
    <property type="entry name" value="Integrase-like_cat_sf"/>
</dbReference>
<dbReference type="CDD" id="cd01189">
    <property type="entry name" value="INT_ICEBs1_C_like"/>
    <property type="match status" value="1"/>
</dbReference>
<dbReference type="GO" id="GO:0006310">
    <property type="term" value="P:DNA recombination"/>
    <property type="evidence" value="ECO:0007669"/>
    <property type="project" value="UniProtKB-KW"/>
</dbReference>
<evidence type="ECO:0000256" key="5">
    <source>
        <dbReference type="ARBA" id="ARBA00023172"/>
    </source>
</evidence>
<evidence type="ECO:0000313" key="7">
    <source>
        <dbReference type="Proteomes" id="UP000306409"/>
    </source>
</evidence>
<sequence length="307" mass="35491">MIEWLENIIKSHIEQTTWEGYTTNIRVHIEPYFKAKRLKLSEITAIDLQEYFNKKLKEGLSACYLKKHHANIKKALDYATKLGLININPIQNVTMPKIKKHDAKYYTVEQLEQLLTVTKGSNIESAVFLSVHYGFRRGEALGLRWGDIDFKEGTLKVSNTRTRVAKNIEKKPKSESSIRTLPLIPRVVKYLKALKEQQEEDKNTFGNCYNDNDYVCRYSDGTPVNVNTLNHVFKRTLEENNMLHIRFHDLRHSTASYLIKNGLSLKEIQVWLGHSDISITANIYTHVDTEMKKNTASKINELFSTAS</sequence>
<dbReference type="PANTHER" id="PTHR30349">
    <property type="entry name" value="PHAGE INTEGRASE-RELATED"/>
    <property type="match status" value="1"/>
</dbReference>
<evidence type="ECO:0000313" key="6">
    <source>
        <dbReference type="EMBL" id="QNU66718.1"/>
    </source>
</evidence>
<dbReference type="InterPro" id="IPR004107">
    <property type="entry name" value="Integrase_SAM-like_N"/>
</dbReference>
<dbReference type="RefSeq" id="WP_137697482.1">
    <property type="nucleotide sequence ID" value="NZ_CP061336.1"/>
</dbReference>
<dbReference type="InterPro" id="IPR050090">
    <property type="entry name" value="Tyrosine_recombinase_XerCD"/>
</dbReference>
<name>A0A4U7JKC6_9FIRM</name>
<reference evidence="6 7" key="1">
    <citation type="submission" date="2020-09" db="EMBL/GenBank/DDBJ databases">
        <title>Characterization and genome sequencing of Ruminiclostridium sp. nov. MA18.</title>
        <authorList>
            <person name="Rettenmaier R."/>
            <person name="Kowollik M.-L."/>
            <person name="Liebl W."/>
            <person name="Zverlov V."/>
        </authorList>
    </citation>
    <scope>NUCLEOTIDE SEQUENCE [LARGE SCALE GENOMIC DNA]</scope>
    <source>
        <strain evidence="6 7">MA18</strain>
    </source>
</reference>
<dbReference type="InterPro" id="IPR010998">
    <property type="entry name" value="Integrase_recombinase_N"/>
</dbReference>
<dbReference type="Pfam" id="PF14659">
    <property type="entry name" value="Phage_int_SAM_3"/>
    <property type="match status" value="1"/>
</dbReference>
<comment type="function">
    <text evidence="1">Site-specific tyrosine recombinase, which acts by catalyzing the cutting and rejoining of the recombining DNA molecules.</text>
</comment>
<dbReference type="Gene3D" id="1.10.443.10">
    <property type="entry name" value="Intergrase catalytic core"/>
    <property type="match status" value="1"/>
</dbReference>
<evidence type="ECO:0000256" key="1">
    <source>
        <dbReference type="ARBA" id="ARBA00003283"/>
    </source>
</evidence>
<dbReference type="InterPro" id="IPR011010">
    <property type="entry name" value="DNA_brk_join_enz"/>
</dbReference>
<dbReference type="PANTHER" id="PTHR30349:SF64">
    <property type="entry name" value="PROPHAGE INTEGRASE INTD-RELATED"/>
    <property type="match status" value="1"/>
</dbReference>
<gene>
    <name evidence="6" type="ORF">EHE19_018055</name>
</gene>
<dbReference type="InterPro" id="IPR002104">
    <property type="entry name" value="Integrase_catalytic"/>
</dbReference>
<dbReference type="GO" id="GO:0015074">
    <property type="term" value="P:DNA integration"/>
    <property type="evidence" value="ECO:0007669"/>
    <property type="project" value="UniProtKB-KW"/>
</dbReference>
<dbReference type="Pfam" id="PF00589">
    <property type="entry name" value="Phage_integrase"/>
    <property type="match status" value="1"/>
</dbReference>
<evidence type="ECO:0000256" key="4">
    <source>
        <dbReference type="ARBA" id="ARBA00023125"/>
    </source>
</evidence>
<keyword evidence="5" id="KW-0233">DNA recombination</keyword>
<dbReference type="Gene3D" id="1.10.150.130">
    <property type="match status" value="1"/>
</dbReference>
<proteinExistence type="inferred from homology"/>